<evidence type="ECO:0000259" key="2">
    <source>
        <dbReference type="Pfam" id="PF03016"/>
    </source>
</evidence>
<dbReference type="GO" id="GO:0004842">
    <property type="term" value="F:ubiquitin-protein transferase activity"/>
    <property type="evidence" value="ECO:0007669"/>
    <property type="project" value="TreeGrafter"/>
</dbReference>
<organism evidence="4 5">
    <name type="scientific">Stephania yunnanensis</name>
    <dbReference type="NCBI Taxonomy" id="152371"/>
    <lineage>
        <taxon>Eukaryota</taxon>
        <taxon>Viridiplantae</taxon>
        <taxon>Streptophyta</taxon>
        <taxon>Embryophyta</taxon>
        <taxon>Tracheophyta</taxon>
        <taxon>Spermatophyta</taxon>
        <taxon>Magnoliopsida</taxon>
        <taxon>Ranunculales</taxon>
        <taxon>Menispermaceae</taxon>
        <taxon>Menispermoideae</taxon>
        <taxon>Cissampelideae</taxon>
        <taxon>Stephania</taxon>
    </lineage>
</organism>
<reference evidence="4 5" key="1">
    <citation type="submission" date="2024-01" db="EMBL/GenBank/DDBJ databases">
        <title>Genome assemblies of Stephania.</title>
        <authorList>
            <person name="Yang L."/>
        </authorList>
    </citation>
    <scope>NUCLEOTIDE SEQUENCE [LARGE SCALE GENOMIC DNA]</scope>
    <source>
        <strain evidence="4">YNDBR</strain>
        <tissue evidence="4">Leaf</tissue>
    </source>
</reference>
<dbReference type="GO" id="GO:0005634">
    <property type="term" value="C:nucleus"/>
    <property type="evidence" value="ECO:0007669"/>
    <property type="project" value="TreeGrafter"/>
</dbReference>
<name>A0AAP0EHL2_9MAGN</name>
<evidence type="ECO:0000313" key="5">
    <source>
        <dbReference type="Proteomes" id="UP001420932"/>
    </source>
</evidence>
<dbReference type="InterPro" id="IPR052079">
    <property type="entry name" value="E3_ligase/Copine_domain"/>
</dbReference>
<dbReference type="Proteomes" id="UP001420932">
    <property type="component" value="Unassembled WGS sequence"/>
</dbReference>
<sequence>MIQQQQQNQSTLQLQDQDHYYSPRGDIYRNPSACHRSYLMMEKLFKIFVYKEGEPPLFHDGPCKSIYSMEGLFIHLMERNQQFQTQNPDQAHVYFLPFSVVMILKHLFHPVIRDKAVLGRTIGDYVRVVSHKYPYWNRSLGADHFMLSCHDWGPRSTWYVPQLYFNSIRVLCNANTSERFNPTKDASFPEINLKTGEITGLIGGPPPENRPILAFFAGRMHGRIRPTLVHHWKEKDGDVRVYDHESLPEGVSYQEMMKQSRYCICPSGHEVASPRIVEAIYAECVPVLISESYVLPFSDFLNWESFSVEVSVSQIPNLKKILMGISEDKYFRMQERVKQVQRHFVCETRSQRDPLSTSINMGANKSKSKSRTNAYPYSSAKHDQYDTYTSLDEVTAALSEAGLESSNLIIGIDFTKSNEWTGARCFNGQCLHFLGDTPNPYEKAMLSIGRTLSAFDDDNFIPCFGFGDASTYDQAVFNFYGNGRPCNGVPEALMRYRELVPQVHLAGYAVRAAGPTSFAPIIETALAIVEASGGLFHILLIIADSQVSHSIDARHDQLTPQEQATVNAIVKASIYPLSIVLVGVGDGPWDRMQKFTENIPHRSFNNFKFVNFTEIMSRGEPAFKKEAAFVFEALMEIPLQYRAILDSSSSGTRGSAIVPLPIADGESNFTNFSSKNSLSSNIQRGISSDHVASAPPEDLIPRSEVHVRYVSFRVEILYSAVDIRHALIAEERCQCALSARAI</sequence>
<dbReference type="InterPro" id="IPR010734">
    <property type="entry name" value="Copine_C"/>
</dbReference>
<evidence type="ECO:0000259" key="3">
    <source>
        <dbReference type="Pfam" id="PF07002"/>
    </source>
</evidence>
<dbReference type="Pfam" id="PF07002">
    <property type="entry name" value="Copine"/>
    <property type="match status" value="1"/>
</dbReference>
<dbReference type="EMBL" id="JBBNAF010000012">
    <property type="protein sequence ID" value="KAK9091807.1"/>
    <property type="molecule type" value="Genomic_DNA"/>
</dbReference>
<gene>
    <name evidence="4" type="ORF">Syun_026718</name>
</gene>
<comment type="caution">
    <text evidence="4">The sequence shown here is derived from an EMBL/GenBank/DDBJ whole genome shotgun (WGS) entry which is preliminary data.</text>
</comment>
<protein>
    <recommendedName>
        <fullName evidence="6">Exostosin GT47 domain-containing protein</fullName>
    </recommendedName>
</protein>
<dbReference type="InterPro" id="IPR040911">
    <property type="entry name" value="Exostosin_GT47"/>
</dbReference>
<accession>A0AAP0EHL2</accession>
<dbReference type="AlphaFoldDB" id="A0AAP0EHL2"/>
<dbReference type="GO" id="GO:0016567">
    <property type="term" value="P:protein ubiquitination"/>
    <property type="evidence" value="ECO:0007669"/>
    <property type="project" value="TreeGrafter"/>
</dbReference>
<keyword evidence="5" id="KW-1185">Reference proteome</keyword>
<evidence type="ECO:0000313" key="4">
    <source>
        <dbReference type="EMBL" id="KAK9091807.1"/>
    </source>
</evidence>
<dbReference type="PANTHER" id="PTHR45751">
    <property type="entry name" value="COPINE FAMILY PROTEIN 1"/>
    <property type="match status" value="1"/>
</dbReference>
<proteinExistence type="predicted"/>
<dbReference type="PANTHER" id="PTHR45751:SF11">
    <property type="entry name" value="COPINE FAMILY PROTEIN 2"/>
    <property type="match status" value="1"/>
</dbReference>
<dbReference type="Pfam" id="PF03016">
    <property type="entry name" value="Exostosin_GT47"/>
    <property type="match status" value="1"/>
</dbReference>
<feature type="region of interest" description="Disordered" evidence="1">
    <location>
        <begin position="355"/>
        <end position="374"/>
    </location>
</feature>
<evidence type="ECO:0008006" key="6">
    <source>
        <dbReference type="Google" id="ProtNLM"/>
    </source>
</evidence>
<evidence type="ECO:0000256" key="1">
    <source>
        <dbReference type="SAM" id="MobiDB-lite"/>
    </source>
</evidence>
<feature type="domain" description="Copine C-terminal" evidence="3">
    <location>
        <begin position="430"/>
        <end position="647"/>
    </location>
</feature>
<feature type="domain" description="Exostosin GT47" evidence="2">
    <location>
        <begin position="42"/>
        <end position="323"/>
    </location>
</feature>